<evidence type="ECO:0000313" key="6">
    <source>
        <dbReference type="EMBL" id="MBK5926711.1"/>
    </source>
</evidence>
<evidence type="ECO:0000259" key="5">
    <source>
        <dbReference type="Pfam" id="PF04349"/>
    </source>
</evidence>
<evidence type="ECO:0000256" key="2">
    <source>
        <dbReference type="ARBA" id="ARBA00005001"/>
    </source>
</evidence>
<dbReference type="InterPro" id="IPR006311">
    <property type="entry name" value="TAT_signal"/>
</dbReference>
<reference evidence="6" key="2">
    <citation type="journal article" date="2020" name="Microorganisms">
        <title>Osmotic Adaptation and Compatible Solute Biosynthesis of Phototrophic Bacteria as Revealed from Genome Analyses.</title>
        <authorList>
            <person name="Imhoff J.F."/>
            <person name="Rahn T."/>
            <person name="Kunzel S."/>
            <person name="Keller A."/>
            <person name="Neulinger S.C."/>
        </authorList>
    </citation>
    <scope>NUCLEOTIDE SEQUENCE</scope>
    <source>
        <strain evidence="6">LMG 28126</strain>
    </source>
</reference>
<gene>
    <name evidence="6" type="ORF">CCR87_05010</name>
</gene>
<dbReference type="Gene3D" id="2.60.40.10">
    <property type="entry name" value="Immunoglobulins"/>
    <property type="match status" value="1"/>
</dbReference>
<dbReference type="InterPro" id="IPR007444">
    <property type="entry name" value="Glucan_biosyn_MdoG_C"/>
</dbReference>
<dbReference type="PANTHER" id="PTHR30504:SF2">
    <property type="entry name" value="GLUCANS BIOSYNTHESIS PROTEIN G"/>
    <property type="match status" value="1"/>
</dbReference>
<dbReference type="SUPFAM" id="SSF81296">
    <property type="entry name" value="E set domains"/>
    <property type="match status" value="1"/>
</dbReference>
<dbReference type="EMBL" id="NHSD01000156">
    <property type="protein sequence ID" value="MBK5926711.1"/>
    <property type="molecule type" value="Genomic_DNA"/>
</dbReference>
<dbReference type="PANTHER" id="PTHR30504">
    <property type="entry name" value="GLUCANS BIOSYNTHESIS PROTEIN"/>
    <property type="match status" value="1"/>
</dbReference>
<evidence type="ECO:0000256" key="4">
    <source>
        <dbReference type="ARBA" id="ARBA00022764"/>
    </source>
</evidence>
<evidence type="ECO:0000256" key="3">
    <source>
        <dbReference type="ARBA" id="ARBA00009284"/>
    </source>
</evidence>
<keyword evidence="7" id="KW-1185">Reference proteome</keyword>
<dbReference type="InterPro" id="IPR014718">
    <property type="entry name" value="GH-type_carb-bd"/>
</dbReference>
<dbReference type="InterPro" id="IPR014756">
    <property type="entry name" value="Ig_E-set"/>
</dbReference>
<dbReference type="GO" id="GO:0051274">
    <property type="term" value="P:beta-glucan biosynthetic process"/>
    <property type="evidence" value="ECO:0007669"/>
    <property type="project" value="TreeGrafter"/>
</dbReference>
<protein>
    <recommendedName>
        <fullName evidence="5">Glucan biosynthesis periplasmic MdoG C-terminal domain-containing protein</fullName>
    </recommendedName>
</protein>
<dbReference type="SUPFAM" id="SSF74650">
    <property type="entry name" value="Galactose mutarotase-like"/>
    <property type="match status" value="1"/>
</dbReference>
<name>A0A934TJQ9_9RHOB</name>
<comment type="similarity">
    <text evidence="3">Belongs to the OpgD/OpgG family.</text>
</comment>
<accession>A0A934TJQ9</accession>
<dbReference type="PIRSF" id="PIRSF006281">
    <property type="entry name" value="MdoG"/>
    <property type="match status" value="1"/>
</dbReference>
<feature type="domain" description="Glucan biosynthesis periplasmic MdoG C-terminal" evidence="5">
    <location>
        <begin position="33"/>
        <end position="495"/>
    </location>
</feature>
<dbReference type="InterPro" id="IPR011013">
    <property type="entry name" value="Gal_mutarotase_sf_dom"/>
</dbReference>
<proteinExistence type="inferred from homology"/>
<dbReference type="Gene3D" id="2.70.98.10">
    <property type="match status" value="1"/>
</dbReference>
<evidence type="ECO:0000313" key="7">
    <source>
        <dbReference type="Proteomes" id="UP000706333"/>
    </source>
</evidence>
<dbReference type="InterPro" id="IPR014438">
    <property type="entry name" value="Glucan_biosyn_MdoG/MdoD"/>
</dbReference>
<organism evidence="6 7">
    <name type="scientific">Rhodobaculum claviforme</name>
    <dbReference type="NCBI Taxonomy" id="1549854"/>
    <lineage>
        <taxon>Bacteria</taxon>
        <taxon>Pseudomonadati</taxon>
        <taxon>Pseudomonadota</taxon>
        <taxon>Alphaproteobacteria</taxon>
        <taxon>Rhodobacterales</taxon>
        <taxon>Paracoccaceae</taxon>
        <taxon>Rhodobaculum</taxon>
    </lineage>
</organism>
<dbReference type="InterPro" id="IPR013783">
    <property type="entry name" value="Ig-like_fold"/>
</dbReference>
<comment type="pathway">
    <text evidence="2">Glycan metabolism; osmoregulated periplasmic glucan (OPG) biosynthesis.</text>
</comment>
<dbReference type="GO" id="GO:0030288">
    <property type="term" value="C:outer membrane-bounded periplasmic space"/>
    <property type="evidence" value="ECO:0007669"/>
    <property type="project" value="TreeGrafter"/>
</dbReference>
<reference evidence="6" key="1">
    <citation type="submission" date="2017-05" db="EMBL/GenBank/DDBJ databases">
        <authorList>
            <person name="Imhoff J.F."/>
            <person name="Rahn T."/>
            <person name="Kuenzel S."/>
            <person name="Neulinger S.C."/>
        </authorList>
    </citation>
    <scope>NUCLEOTIDE SEQUENCE</scope>
    <source>
        <strain evidence="6">LMG 28126</strain>
    </source>
</reference>
<dbReference type="Pfam" id="PF04349">
    <property type="entry name" value="MdoG"/>
    <property type="match status" value="1"/>
</dbReference>
<comment type="caution">
    <text evidence="6">The sequence shown here is derived from an EMBL/GenBank/DDBJ whole genome shotgun (WGS) entry which is preliminary data.</text>
</comment>
<sequence>MGRRDLLASVGAAAGLAMAGTWPRAAAAGMPDHAALAAEAERLSRAPHRPTAMPLRGPFAGLDYDSHRAIRPRPGRGAAIALSETLRADLLPPGFLLDDRVEVHLDGARQPFAAELFEFDARYFDNPTLRPEDAAAMGFAGLRLRAPLNRPDVFDDLVVFQGASYFRALARGGAYGLSARGLALGVGGAEEFPVFTALHAAAEGDGARVRALMESPSVTGALSFLVRPGAPTVMEVDASLFPRVPLEGVGIAPLTSMYWFGSMRRGISDDYRPAVHDSDALVILNGAGERVWRPLANPARVQVSAFADDGPRGFGLVQSRTDFDDFDDPEAAYHRRPSVWVEPLGDWGPGAVVLVEIPTRDEFMDNIVAFWRPATPPGPGRHDLRYRLHWGDIPAPRTEMPVVAGAGGRHILDPEALTFTVDFAGHAPDAIADLRVDGAEARGVAVFAVPEARGGAGTTRVSFHLTPGASDVAEVRLVLRDGDGRARSDTWLYRWTRAADGGL</sequence>
<dbReference type="GO" id="GO:0003824">
    <property type="term" value="F:catalytic activity"/>
    <property type="evidence" value="ECO:0007669"/>
    <property type="project" value="InterPro"/>
</dbReference>
<dbReference type="Proteomes" id="UP000706333">
    <property type="component" value="Unassembled WGS sequence"/>
</dbReference>
<keyword evidence="4" id="KW-0574">Periplasm</keyword>
<comment type="subcellular location">
    <subcellularLocation>
        <location evidence="1">Periplasm</location>
    </subcellularLocation>
</comment>
<evidence type="ECO:0000256" key="1">
    <source>
        <dbReference type="ARBA" id="ARBA00004418"/>
    </source>
</evidence>
<dbReference type="AlphaFoldDB" id="A0A934TJQ9"/>
<dbReference type="GO" id="GO:0030246">
    <property type="term" value="F:carbohydrate binding"/>
    <property type="evidence" value="ECO:0007669"/>
    <property type="project" value="InterPro"/>
</dbReference>
<dbReference type="PROSITE" id="PS51318">
    <property type="entry name" value="TAT"/>
    <property type="match status" value="1"/>
</dbReference>